<name>A4QM67_PINKO</name>
<organism evidence="1">
    <name type="scientific">Pinus koraiensis</name>
    <name type="common">Korean pine</name>
    <dbReference type="NCBI Taxonomy" id="88728"/>
    <lineage>
        <taxon>Eukaryota</taxon>
        <taxon>Viridiplantae</taxon>
        <taxon>Streptophyta</taxon>
        <taxon>Embryophyta</taxon>
        <taxon>Tracheophyta</taxon>
        <taxon>Spermatophyta</taxon>
        <taxon>Pinopsida</taxon>
        <taxon>Pinidae</taxon>
        <taxon>Conifers I</taxon>
        <taxon>Pinales</taxon>
        <taxon>Pinaceae</taxon>
        <taxon>Pinus</taxon>
        <taxon>Pinus subgen. Strobus</taxon>
    </lineage>
</organism>
<proteinExistence type="predicted"/>
<accession>A4QM67</accession>
<dbReference type="RefSeq" id="YP_001152158.1">
    <property type="nucleotide sequence ID" value="NC_004677.2"/>
</dbReference>
<dbReference type="EMBL" id="AY228468">
    <property type="protein sequence ID" value="ABP35405.1"/>
    <property type="molecule type" value="Genomic_DNA"/>
</dbReference>
<dbReference type="AlphaFoldDB" id="A4QM67"/>
<keyword evidence="1" id="KW-0150">Chloroplast</keyword>
<keyword evidence="1" id="KW-0934">Plastid</keyword>
<protein>
    <submittedName>
        <fullName evidence="1">ORF48c</fullName>
    </submittedName>
</protein>
<evidence type="ECO:0000313" key="1">
    <source>
        <dbReference type="EMBL" id="ABP35405.1"/>
    </source>
</evidence>
<geneLocation type="chloroplast" evidence="1"/>
<dbReference type="GeneID" id="5048452"/>
<sequence length="48" mass="5823">MIKSYYINLLNLNSNLLSRYPLQHLDLLQLWNYRSIVGIIYPILIRME</sequence>
<reference evidence="1" key="1">
    <citation type="submission" date="2007-04" db="EMBL/GenBank/DDBJ databases">
        <authorList>
            <person name="Noh E.W."/>
            <person name="Lee J.S."/>
            <person name="Choi Y.I."/>
            <person name="Han M.S."/>
            <person name="Yi Y.S."/>
            <person name="Han S.U."/>
        </authorList>
    </citation>
    <scope>NUCLEOTIDE SEQUENCE</scope>
</reference>